<dbReference type="SUPFAM" id="SSF142906">
    <property type="entry name" value="YjbR-like"/>
    <property type="match status" value="1"/>
</dbReference>
<keyword evidence="2" id="KW-1185">Reference proteome</keyword>
<organism evidence="1 2">
    <name type="scientific">Edwardsiella anguillarum</name>
    <dbReference type="NCBI Taxonomy" id="1821960"/>
    <lineage>
        <taxon>Bacteria</taxon>
        <taxon>Pseudomonadati</taxon>
        <taxon>Pseudomonadota</taxon>
        <taxon>Gammaproteobacteria</taxon>
        <taxon>Enterobacterales</taxon>
        <taxon>Hafniaceae</taxon>
        <taxon>Edwardsiella</taxon>
    </lineage>
</organism>
<dbReference type="InterPro" id="IPR038056">
    <property type="entry name" value="YjbR-like_sf"/>
</dbReference>
<accession>A0ABY8SL35</accession>
<dbReference type="EMBL" id="CP094302">
    <property type="protein sequence ID" value="WHP85793.1"/>
    <property type="molecule type" value="Genomic_DNA"/>
</dbReference>
<dbReference type="InterPro" id="IPR007351">
    <property type="entry name" value="YjbR"/>
</dbReference>
<name>A0ABY8SL35_9GAMM</name>
<gene>
    <name evidence="1" type="ORF">MQ095_09680</name>
</gene>
<protein>
    <submittedName>
        <fullName evidence="1">MmcQ/YjbR family DNA-binding protein</fullName>
    </submittedName>
</protein>
<sequence>MSRWEGNGKWYGAILRVKSEKRGGIDKRMVEIINAKMAPDDISTLVDGRRYFPGYHMNQKYWSTIHLDGAVPLAEICRRIGNSFALAATRAMTSPPNFAGGLPVWWVTSLR</sequence>
<dbReference type="Proteomes" id="UP001238370">
    <property type="component" value="Chromosome"/>
</dbReference>
<dbReference type="InterPro" id="IPR058532">
    <property type="entry name" value="YjbR/MT2646/Rv2570-like"/>
</dbReference>
<dbReference type="GO" id="GO:0003677">
    <property type="term" value="F:DNA binding"/>
    <property type="evidence" value="ECO:0007669"/>
    <property type="project" value="UniProtKB-KW"/>
</dbReference>
<reference evidence="1 2" key="1">
    <citation type="submission" date="2022-03" db="EMBL/GenBank/DDBJ databases">
        <title>Survey of Intraspecific Variation of Edwardsiella anguillarum Isolates from Non-Anguillid Fish Host Originating from Varied Geographic Locations.</title>
        <authorList>
            <person name="Armwood A.R."/>
            <person name="Woodyard E."/>
            <person name="Waldbieser G.C."/>
            <person name="Camus A.C."/>
            <person name="Divya D."/>
            <person name="Tekedar H."/>
            <person name="Soto E."/>
            <person name="Stein C."/>
            <person name="Ucko M."/>
            <person name="Ware C."/>
            <person name="Griffin M.J."/>
        </authorList>
    </citation>
    <scope>NUCLEOTIDE SEQUENCE [LARGE SCALE GENOMIC DNA]</scope>
    <source>
        <strain evidence="1 2">R18-35-2</strain>
    </source>
</reference>
<dbReference type="Pfam" id="PF04237">
    <property type="entry name" value="YjbR"/>
    <property type="match status" value="1"/>
</dbReference>
<keyword evidence="1" id="KW-0238">DNA-binding</keyword>
<proteinExistence type="predicted"/>
<evidence type="ECO:0000313" key="2">
    <source>
        <dbReference type="Proteomes" id="UP001238370"/>
    </source>
</evidence>
<dbReference type="Gene3D" id="3.90.1150.30">
    <property type="match status" value="1"/>
</dbReference>
<dbReference type="PANTHER" id="PTHR35145">
    <property type="entry name" value="CYTOPLASMIC PROTEIN-RELATED"/>
    <property type="match status" value="1"/>
</dbReference>
<dbReference type="PANTHER" id="PTHR35145:SF1">
    <property type="entry name" value="CYTOPLASMIC PROTEIN"/>
    <property type="match status" value="1"/>
</dbReference>
<evidence type="ECO:0000313" key="1">
    <source>
        <dbReference type="EMBL" id="WHP85793.1"/>
    </source>
</evidence>